<keyword evidence="1" id="KW-0472">Membrane</keyword>
<gene>
    <name evidence="2" type="ORF">ICN82_16720</name>
</gene>
<feature type="transmembrane region" description="Helical" evidence="1">
    <location>
        <begin position="12"/>
        <end position="32"/>
    </location>
</feature>
<name>A0A8J6YY14_9RHOB</name>
<keyword evidence="1" id="KW-0812">Transmembrane</keyword>
<dbReference type="EMBL" id="JACVXA010000060">
    <property type="protein sequence ID" value="MBE3639847.1"/>
    <property type="molecule type" value="Genomic_DNA"/>
</dbReference>
<evidence type="ECO:0000313" key="2">
    <source>
        <dbReference type="EMBL" id="MBE3639847.1"/>
    </source>
</evidence>
<keyword evidence="3" id="KW-1185">Reference proteome</keyword>
<protein>
    <submittedName>
        <fullName evidence="2">Uncharacterized protein</fullName>
    </submittedName>
</protein>
<dbReference type="AlphaFoldDB" id="A0A8J6YY14"/>
<organism evidence="2 3">
    <name type="scientific">Mangrovicoccus algicola</name>
    <dbReference type="NCBI Taxonomy" id="2771008"/>
    <lineage>
        <taxon>Bacteria</taxon>
        <taxon>Pseudomonadati</taxon>
        <taxon>Pseudomonadota</taxon>
        <taxon>Alphaproteobacteria</taxon>
        <taxon>Rhodobacterales</taxon>
        <taxon>Paracoccaceae</taxon>
        <taxon>Mangrovicoccus</taxon>
    </lineage>
</organism>
<proteinExistence type="predicted"/>
<comment type="caution">
    <text evidence="2">The sequence shown here is derived from an EMBL/GenBank/DDBJ whole genome shotgun (WGS) entry which is preliminary data.</text>
</comment>
<evidence type="ECO:0000256" key="1">
    <source>
        <dbReference type="SAM" id="Phobius"/>
    </source>
</evidence>
<feature type="transmembrane region" description="Helical" evidence="1">
    <location>
        <begin position="44"/>
        <end position="68"/>
    </location>
</feature>
<dbReference type="Proteomes" id="UP000609121">
    <property type="component" value="Unassembled WGS sequence"/>
</dbReference>
<dbReference type="RefSeq" id="WP_193184995.1">
    <property type="nucleotide sequence ID" value="NZ_JACVXA010000060.1"/>
</dbReference>
<evidence type="ECO:0000313" key="3">
    <source>
        <dbReference type="Proteomes" id="UP000609121"/>
    </source>
</evidence>
<accession>A0A8J6YY14</accession>
<reference evidence="2" key="1">
    <citation type="submission" date="2020-09" db="EMBL/GenBank/DDBJ databases">
        <title>A novel bacterium of genus Mangrovicoccus, isolated from South China Sea.</title>
        <authorList>
            <person name="Huang H."/>
            <person name="Mo K."/>
            <person name="Hu Y."/>
        </authorList>
    </citation>
    <scope>NUCLEOTIDE SEQUENCE</scope>
    <source>
        <strain evidence="2">HB182678</strain>
    </source>
</reference>
<keyword evidence="1" id="KW-1133">Transmembrane helix</keyword>
<sequence length="99" mass="10392">MPHLVRLYIRQVIAGFGLAAFFVGGLLALNVANLGHLVSSVQGGWIAVAMLWLANGVVFAGVQFALALPSGRDGGGGSGRARPVFLAEPVPVRIDTRRR</sequence>